<feature type="transmembrane region" description="Helical" evidence="6">
    <location>
        <begin position="104"/>
        <end position="126"/>
    </location>
</feature>
<gene>
    <name evidence="8" type="ORF">FNF29_06016</name>
</gene>
<evidence type="ECO:0000256" key="5">
    <source>
        <dbReference type="SAM" id="MobiDB-lite"/>
    </source>
</evidence>
<dbReference type="PANTHER" id="PTHR11863">
    <property type="entry name" value="STEROL DESATURASE"/>
    <property type="match status" value="1"/>
</dbReference>
<accession>A0A5A8CBY2</accession>
<organism evidence="8 9">
    <name type="scientific">Cafeteria roenbergensis</name>
    <name type="common">Marine flagellate</name>
    <dbReference type="NCBI Taxonomy" id="33653"/>
    <lineage>
        <taxon>Eukaryota</taxon>
        <taxon>Sar</taxon>
        <taxon>Stramenopiles</taxon>
        <taxon>Bigyra</taxon>
        <taxon>Opalozoa</taxon>
        <taxon>Bicosoecida</taxon>
        <taxon>Cafeteriaceae</taxon>
        <taxon>Cafeteria</taxon>
    </lineage>
</organism>
<evidence type="ECO:0000256" key="2">
    <source>
        <dbReference type="ARBA" id="ARBA00022692"/>
    </source>
</evidence>
<feature type="domain" description="Fatty acid hydroxylase" evidence="7">
    <location>
        <begin position="113"/>
        <end position="232"/>
    </location>
</feature>
<reference evidence="8 9" key="1">
    <citation type="submission" date="2019-07" db="EMBL/GenBank/DDBJ databases">
        <title>Genomes of Cafeteria roenbergensis.</title>
        <authorList>
            <person name="Fischer M.G."/>
            <person name="Hackl T."/>
            <person name="Roman M."/>
        </authorList>
    </citation>
    <scope>NUCLEOTIDE SEQUENCE [LARGE SCALE GENOMIC DNA]</scope>
    <source>
        <strain evidence="8 9">BVI</strain>
    </source>
</reference>
<sequence length="343" mass="38069">MWLVPSRPALTLLDQDQGQDKYWTTVALTVVGYMIMYLVPAAAFEATNPKPKTPQRIASIGRELQLGVLAMLVNTGYAVFWMTVVEQHTPFYGFFDKDLGGHEFSPMWLVGGFVVYLLAFDFHFLWTHYVLHTTWCFRHVHSVHHNFVNPTAFAQDAVHPLEGVLQGPMGHYFCALVLPCTPLRTRCFGFLTSLYAIAAHDGRAWDLSGHTQHHHHKDLNFGLYGCWDCVCNSRFSPGYNGTVRGLLLTRHLQFQDVFNTADLTAAMQSLQGTDRLRAARHEIEDSRARAGGHPAVHDTSFAGTAAAASSAGDATSDDSGSDGEEGGSASRRSSSALRRRKRQ</sequence>
<comment type="caution">
    <text evidence="8">The sequence shown here is derived from an EMBL/GenBank/DDBJ whole genome shotgun (WGS) entry which is preliminary data.</text>
</comment>
<keyword evidence="3 6" id="KW-1133">Transmembrane helix</keyword>
<evidence type="ECO:0000256" key="3">
    <source>
        <dbReference type="ARBA" id="ARBA00022989"/>
    </source>
</evidence>
<evidence type="ECO:0000256" key="6">
    <source>
        <dbReference type="SAM" id="Phobius"/>
    </source>
</evidence>
<evidence type="ECO:0000313" key="9">
    <source>
        <dbReference type="Proteomes" id="UP000323011"/>
    </source>
</evidence>
<evidence type="ECO:0000256" key="1">
    <source>
        <dbReference type="ARBA" id="ARBA00004370"/>
    </source>
</evidence>
<feature type="compositionally biased region" description="Low complexity" evidence="5">
    <location>
        <begin position="327"/>
        <end position="336"/>
    </location>
</feature>
<dbReference type="GO" id="GO:0016020">
    <property type="term" value="C:membrane"/>
    <property type="evidence" value="ECO:0007669"/>
    <property type="project" value="UniProtKB-SubCell"/>
</dbReference>
<name>A0A5A8CBY2_CAFRO</name>
<keyword evidence="4 6" id="KW-0472">Membrane</keyword>
<proteinExistence type="predicted"/>
<feature type="transmembrane region" description="Helical" evidence="6">
    <location>
        <begin position="22"/>
        <end position="44"/>
    </location>
</feature>
<protein>
    <recommendedName>
        <fullName evidence="7">Fatty acid hydroxylase domain-containing protein</fullName>
    </recommendedName>
</protein>
<dbReference type="EMBL" id="VLTN01000044">
    <property type="protein sequence ID" value="KAA0149311.1"/>
    <property type="molecule type" value="Genomic_DNA"/>
</dbReference>
<keyword evidence="2 6" id="KW-0812">Transmembrane</keyword>
<dbReference type="AlphaFoldDB" id="A0A5A8CBY2"/>
<feature type="region of interest" description="Disordered" evidence="5">
    <location>
        <begin position="286"/>
        <end position="343"/>
    </location>
</feature>
<comment type="subcellular location">
    <subcellularLocation>
        <location evidence="1">Membrane</location>
    </subcellularLocation>
</comment>
<feature type="compositionally biased region" description="Low complexity" evidence="5">
    <location>
        <begin position="302"/>
        <end position="314"/>
    </location>
</feature>
<dbReference type="Pfam" id="PF04116">
    <property type="entry name" value="FA_hydroxylase"/>
    <property type="match status" value="1"/>
</dbReference>
<feature type="transmembrane region" description="Helical" evidence="6">
    <location>
        <begin position="64"/>
        <end position="84"/>
    </location>
</feature>
<dbReference type="InterPro" id="IPR006694">
    <property type="entry name" value="Fatty_acid_hydroxylase"/>
</dbReference>
<evidence type="ECO:0000256" key="4">
    <source>
        <dbReference type="ARBA" id="ARBA00023136"/>
    </source>
</evidence>
<evidence type="ECO:0000259" key="7">
    <source>
        <dbReference type="Pfam" id="PF04116"/>
    </source>
</evidence>
<keyword evidence="9" id="KW-1185">Reference proteome</keyword>
<dbReference type="Proteomes" id="UP000323011">
    <property type="component" value="Unassembled WGS sequence"/>
</dbReference>
<feature type="compositionally biased region" description="Acidic residues" evidence="5">
    <location>
        <begin position="315"/>
        <end position="325"/>
    </location>
</feature>
<dbReference type="InterPro" id="IPR050307">
    <property type="entry name" value="Sterol_Desaturase_Related"/>
</dbReference>
<dbReference type="GO" id="GO:0008610">
    <property type="term" value="P:lipid biosynthetic process"/>
    <property type="evidence" value="ECO:0007669"/>
    <property type="project" value="InterPro"/>
</dbReference>
<evidence type="ECO:0000313" key="8">
    <source>
        <dbReference type="EMBL" id="KAA0149311.1"/>
    </source>
</evidence>
<dbReference type="GO" id="GO:0016491">
    <property type="term" value="F:oxidoreductase activity"/>
    <property type="evidence" value="ECO:0007669"/>
    <property type="project" value="InterPro"/>
</dbReference>
<dbReference type="GO" id="GO:0005506">
    <property type="term" value="F:iron ion binding"/>
    <property type="evidence" value="ECO:0007669"/>
    <property type="project" value="InterPro"/>
</dbReference>